<dbReference type="VEuPathDB" id="FungiDB:BO78DRAFT_418540"/>
<proteinExistence type="predicted"/>
<keyword evidence="2" id="KW-1185">Reference proteome</keyword>
<sequence length="69" mass="7573">MEVAEEETLWRGWLQDPDFEAFLIRMVVSGIGIDGAEPPQLLSPSFACVSDLSDLGYKASHTITLMSLS</sequence>
<dbReference type="EMBL" id="KZ826348">
    <property type="protein sequence ID" value="PYI06625.1"/>
    <property type="molecule type" value="Genomic_DNA"/>
</dbReference>
<dbReference type="Proteomes" id="UP000248423">
    <property type="component" value="Unassembled WGS sequence"/>
</dbReference>
<dbReference type="AlphaFoldDB" id="A0A319EFZ9"/>
<gene>
    <name evidence="1" type="ORF">BO78DRAFT_418540</name>
</gene>
<organism evidence="1 2">
    <name type="scientific">Aspergillus sclerotiicarbonarius (strain CBS 121057 / IBT 28362)</name>
    <dbReference type="NCBI Taxonomy" id="1448318"/>
    <lineage>
        <taxon>Eukaryota</taxon>
        <taxon>Fungi</taxon>
        <taxon>Dikarya</taxon>
        <taxon>Ascomycota</taxon>
        <taxon>Pezizomycotina</taxon>
        <taxon>Eurotiomycetes</taxon>
        <taxon>Eurotiomycetidae</taxon>
        <taxon>Eurotiales</taxon>
        <taxon>Aspergillaceae</taxon>
        <taxon>Aspergillus</taxon>
        <taxon>Aspergillus subgen. Circumdati</taxon>
    </lineage>
</organism>
<evidence type="ECO:0000313" key="1">
    <source>
        <dbReference type="EMBL" id="PYI06625.1"/>
    </source>
</evidence>
<accession>A0A319EFZ9</accession>
<name>A0A319EFZ9_ASPSB</name>
<protein>
    <submittedName>
        <fullName evidence="1">Uncharacterized protein</fullName>
    </submittedName>
</protein>
<evidence type="ECO:0000313" key="2">
    <source>
        <dbReference type="Proteomes" id="UP000248423"/>
    </source>
</evidence>
<reference evidence="1 2" key="1">
    <citation type="submission" date="2018-02" db="EMBL/GenBank/DDBJ databases">
        <title>The genomes of Aspergillus section Nigri reveals drivers in fungal speciation.</title>
        <authorList>
            <consortium name="DOE Joint Genome Institute"/>
            <person name="Vesth T.C."/>
            <person name="Nybo J."/>
            <person name="Theobald S."/>
            <person name="Brandl J."/>
            <person name="Frisvad J.C."/>
            <person name="Nielsen K.F."/>
            <person name="Lyhne E.K."/>
            <person name="Kogle M.E."/>
            <person name="Kuo A."/>
            <person name="Riley R."/>
            <person name="Clum A."/>
            <person name="Nolan M."/>
            <person name="Lipzen A."/>
            <person name="Salamov A."/>
            <person name="Henrissat B."/>
            <person name="Wiebenga A."/>
            <person name="De vries R.P."/>
            <person name="Grigoriev I.V."/>
            <person name="Mortensen U.H."/>
            <person name="Andersen M.R."/>
            <person name="Baker S.E."/>
        </authorList>
    </citation>
    <scope>NUCLEOTIDE SEQUENCE [LARGE SCALE GENOMIC DNA]</scope>
    <source>
        <strain evidence="1 2">CBS 121057</strain>
    </source>
</reference>